<keyword evidence="2" id="KW-1185">Reference proteome</keyword>
<organism evidence="1 2">
    <name type="scientific">Batillaria attramentaria</name>
    <dbReference type="NCBI Taxonomy" id="370345"/>
    <lineage>
        <taxon>Eukaryota</taxon>
        <taxon>Metazoa</taxon>
        <taxon>Spiralia</taxon>
        <taxon>Lophotrochozoa</taxon>
        <taxon>Mollusca</taxon>
        <taxon>Gastropoda</taxon>
        <taxon>Caenogastropoda</taxon>
        <taxon>Sorbeoconcha</taxon>
        <taxon>Cerithioidea</taxon>
        <taxon>Batillariidae</taxon>
        <taxon>Batillaria</taxon>
    </lineage>
</organism>
<dbReference type="AlphaFoldDB" id="A0ABD0J626"/>
<comment type="caution">
    <text evidence="1">The sequence shown here is derived from an EMBL/GenBank/DDBJ whole genome shotgun (WGS) entry which is preliminary data.</text>
</comment>
<proteinExistence type="predicted"/>
<reference evidence="1 2" key="1">
    <citation type="journal article" date="2023" name="Sci. Data">
        <title>Genome assembly of the Korean intertidal mud-creeper Batillaria attramentaria.</title>
        <authorList>
            <person name="Patra A.K."/>
            <person name="Ho P.T."/>
            <person name="Jun S."/>
            <person name="Lee S.J."/>
            <person name="Kim Y."/>
            <person name="Won Y.J."/>
        </authorList>
    </citation>
    <scope>NUCLEOTIDE SEQUENCE [LARGE SCALE GENOMIC DNA]</scope>
    <source>
        <strain evidence="1">Wonlab-2016</strain>
    </source>
</reference>
<evidence type="ECO:0000313" key="1">
    <source>
        <dbReference type="EMBL" id="KAK7462107.1"/>
    </source>
</evidence>
<dbReference type="Proteomes" id="UP001519460">
    <property type="component" value="Unassembled WGS sequence"/>
</dbReference>
<accession>A0ABD0J626</accession>
<dbReference type="EMBL" id="JACVVK020000623">
    <property type="protein sequence ID" value="KAK7462107.1"/>
    <property type="molecule type" value="Genomic_DNA"/>
</dbReference>
<sequence length="91" mass="10345">MAYVTAVPKLRHFTECRLTVLILWRSSLLAEISKHWLFHSTPQLIAWVTDEGILPGATRHVRQVSKEMAISTLPPTKFAVIAIMKSTIFSR</sequence>
<protein>
    <submittedName>
        <fullName evidence="1">Uncharacterized protein</fullName>
    </submittedName>
</protein>
<name>A0ABD0J626_9CAEN</name>
<evidence type="ECO:0000313" key="2">
    <source>
        <dbReference type="Proteomes" id="UP001519460"/>
    </source>
</evidence>
<gene>
    <name evidence="1" type="ORF">BaRGS_00038479</name>
</gene>